<comment type="caution">
    <text evidence="2">The sequence shown here is derived from an EMBL/GenBank/DDBJ whole genome shotgun (WGS) entry which is preliminary data.</text>
</comment>
<keyword evidence="1" id="KW-0732">Signal</keyword>
<feature type="signal peptide" evidence="1">
    <location>
        <begin position="1"/>
        <end position="23"/>
    </location>
</feature>
<evidence type="ECO:0008006" key="4">
    <source>
        <dbReference type="Google" id="ProtNLM"/>
    </source>
</evidence>
<dbReference type="EMBL" id="VDEP01000001">
    <property type="protein sequence ID" value="KAA1138888.1"/>
    <property type="molecule type" value="Genomic_DNA"/>
</dbReference>
<organism evidence="2 3">
    <name type="scientific">Puccinia graminis f. sp. tritici</name>
    <dbReference type="NCBI Taxonomy" id="56615"/>
    <lineage>
        <taxon>Eukaryota</taxon>
        <taxon>Fungi</taxon>
        <taxon>Dikarya</taxon>
        <taxon>Basidiomycota</taxon>
        <taxon>Pucciniomycotina</taxon>
        <taxon>Pucciniomycetes</taxon>
        <taxon>Pucciniales</taxon>
        <taxon>Pucciniaceae</taxon>
        <taxon>Puccinia</taxon>
    </lineage>
</organism>
<proteinExistence type="predicted"/>
<evidence type="ECO:0000313" key="2">
    <source>
        <dbReference type="EMBL" id="KAA1138888.1"/>
    </source>
</evidence>
<reference evidence="2 3" key="1">
    <citation type="submission" date="2019-05" db="EMBL/GenBank/DDBJ databases">
        <title>Emergence of the Ug99 lineage of the wheat stem rust pathogen through somatic hybridization.</title>
        <authorList>
            <person name="Li F."/>
            <person name="Upadhyaya N.M."/>
            <person name="Sperschneider J."/>
            <person name="Matny O."/>
            <person name="Nguyen-Phuc H."/>
            <person name="Mago R."/>
            <person name="Raley C."/>
            <person name="Miller M.E."/>
            <person name="Silverstein K.A.T."/>
            <person name="Henningsen E."/>
            <person name="Hirsch C.D."/>
            <person name="Visser B."/>
            <person name="Pretorius Z.A."/>
            <person name="Steffenson B.J."/>
            <person name="Schwessinger B."/>
            <person name="Dodds P.N."/>
            <person name="Figueroa M."/>
        </authorList>
    </citation>
    <scope>NUCLEOTIDE SEQUENCE [LARGE SCALE GENOMIC DNA]</scope>
    <source>
        <strain evidence="2 3">Ug99</strain>
    </source>
</reference>
<name>A0A5B0SLY9_PUCGR</name>
<evidence type="ECO:0000256" key="1">
    <source>
        <dbReference type="SAM" id="SignalP"/>
    </source>
</evidence>
<gene>
    <name evidence="2" type="ORF">PGTUg99_027451</name>
</gene>
<protein>
    <recommendedName>
        <fullName evidence="4">Secreted protein</fullName>
    </recommendedName>
</protein>
<evidence type="ECO:0000313" key="3">
    <source>
        <dbReference type="Proteomes" id="UP000325313"/>
    </source>
</evidence>
<dbReference type="AlphaFoldDB" id="A0A5B0SLY9"/>
<dbReference type="Proteomes" id="UP000325313">
    <property type="component" value="Unassembled WGS sequence"/>
</dbReference>
<sequence length="167" mass="19252">MLFDLGFLVRLLLIIQFLRLFFQQILEPFELGENFVELFPGPKEPNALGFIGEGGLEDPKLWVRVIVVAEFVAAQLARQLVQLVGPELVQLVRERERERIRLRDRDRLETGFVVLAQFILDSISFDGLDQVVFPYQCLGRGRSIDRYERGPVIIIIMIAIIIETLLQ</sequence>
<feature type="chain" id="PRO_5022792287" description="Secreted protein" evidence="1">
    <location>
        <begin position="24"/>
        <end position="167"/>
    </location>
</feature>
<accession>A0A5B0SLY9</accession>